<accession>A0A2T8I9S8</accession>
<dbReference type="GO" id="GO:0002758">
    <property type="term" value="P:innate immune response-activating signaling pathway"/>
    <property type="evidence" value="ECO:0007669"/>
    <property type="project" value="UniProtKB-ARBA"/>
</dbReference>
<dbReference type="PANTHER" id="PTHR23155">
    <property type="entry name" value="DISEASE RESISTANCE PROTEIN RP"/>
    <property type="match status" value="1"/>
</dbReference>
<dbReference type="SMART" id="SM00220">
    <property type="entry name" value="S_TKc"/>
    <property type="match status" value="1"/>
</dbReference>
<dbReference type="PANTHER" id="PTHR23155:SF1094">
    <property type="entry name" value="OS11G0686400 PROTEIN"/>
    <property type="match status" value="1"/>
</dbReference>
<dbReference type="SUPFAM" id="SSF56112">
    <property type="entry name" value="Protein kinase-like (PK-like)"/>
    <property type="match status" value="1"/>
</dbReference>
<dbReference type="GO" id="GO:0009626">
    <property type="term" value="P:plant-type hypersensitive response"/>
    <property type="evidence" value="ECO:0007669"/>
    <property type="project" value="UniProtKB-ARBA"/>
</dbReference>
<dbReference type="SUPFAM" id="SSF52540">
    <property type="entry name" value="P-loop containing nucleoside triphosphate hydrolases"/>
    <property type="match status" value="1"/>
</dbReference>
<comment type="similarity">
    <text evidence="1">Belongs to the disease resistance NB-LRR family.</text>
</comment>
<dbReference type="Gramene" id="PVH34423">
    <property type="protein sequence ID" value="PVH34423"/>
    <property type="gene ID" value="PAHAL_8G216700"/>
</dbReference>
<dbReference type="Gene3D" id="1.10.510.10">
    <property type="entry name" value="Transferase(Phosphotransferase) domain 1"/>
    <property type="match status" value="1"/>
</dbReference>
<organism evidence="12">
    <name type="scientific">Panicum hallii</name>
    <dbReference type="NCBI Taxonomy" id="206008"/>
    <lineage>
        <taxon>Eukaryota</taxon>
        <taxon>Viridiplantae</taxon>
        <taxon>Streptophyta</taxon>
        <taxon>Embryophyta</taxon>
        <taxon>Tracheophyta</taxon>
        <taxon>Spermatophyta</taxon>
        <taxon>Magnoliopsida</taxon>
        <taxon>Liliopsida</taxon>
        <taxon>Poales</taxon>
        <taxon>Poaceae</taxon>
        <taxon>PACMAD clade</taxon>
        <taxon>Panicoideae</taxon>
        <taxon>Panicodae</taxon>
        <taxon>Paniceae</taxon>
        <taxon>Panicinae</taxon>
        <taxon>Panicum</taxon>
        <taxon>Panicum sect. Panicum</taxon>
    </lineage>
</organism>
<dbReference type="Pfam" id="PF00069">
    <property type="entry name" value="Pkinase"/>
    <property type="match status" value="1"/>
</dbReference>
<dbReference type="InterPro" id="IPR000719">
    <property type="entry name" value="Prot_kinase_dom"/>
</dbReference>
<keyword evidence="5" id="KW-0547">Nucleotide-binding</keyword>
<evidence type="ECO:0000256" key="9">
    <source>
        <dbReference type="ARBA" id="ARBA00023136"/>
    </source>
</evidence>
<dbReference type="Gene3D" id="3.40.50.300">
    <property type="entry name" value="P-loop containing nucleotide triphosphate hydrolases"/>
    <property type="match status" value="1"/>
</dbReference>
<evidence type="ECO:0000256" key="1">
    <source>
        <dbReference type="ARBA" id="ARBA00008894"/>
    </source>
</evidence>
<feature type="domain" description="Protein kinase" evidence="11">
    <location>
        <begin position="1179"/>
        <end position="1436"/>
    </location>
</feature>
<keyword evidence="7" id="KW-1133">Transmembrane helix</keyword>
<dbReference type="InterPro" id="IPR011009">
    <property type="entry name" value="Kinase-like_dom_sf"/>
</dbReference>
<dbReference type="Proteomes" id="UP000243499">
    <property type="component" value="Chromosome 8"/>
</dbReference>
<evidence type="ECO:0000256" key="5">
    <source>
        <dbReference type="ARBA" id="ARBA00022741"/>
    </source>
</evidence>
<dbReference type="GO" id="GO:0042742">
    <property type="term" value="P:defense response to bacterium"/>
    <property type="evidence" value="ECO:0007669"/>
    <property type="project" value="UniProtKB-ARBA"/>
</dbReference>
<dbReference type="Gene3D" id="3.80.10.10">
    <property type="entry name" value="Ribonuclease Inhibitor"/>
    <property type="match status" value="1"/>
</dbReference>
<proteinExistence type="inferred from homology"/>
<evidence type="ECO:0000256" key="3">
    <source>
        <dbReference type="ARBA" id="ARBA00022692"/>
    </source>
</evidence>
<dbReference type="Pfam" id="PF23598">
    <property type="entry name" value="LRR_14"/>
    <property type="match status" value="1"/>
</dbReference>
<evidence type="ECO:0000259" key="11">
    <source>
        <dbReference type="PROSITE" id="PS50011"/>
    </source>
</evidence>
<evidence type="ECO:0000256" key="2">
    <source>
        <dbReference type="ARBA" id="ARBA00022614"/>
    </source>
</evidence>
<dbReference type="InterPro" id="IPR042197">
    <property type="entry name" value="Apaf_helical"/>
</dbReference>
<dbReference type="GO" id="GO:0005524">
    <property type="term" value="F:ATP binding"/>
    <property type="evidence" value="ECO:0007669"/>
    <property type="project" value="InterPro"/>
</dbReference>
<dbReference type="Gene3D" id="3.30.200.20">
    <property type="entry name" value="Phosphorylase Kinase, domain 1"/>
    <property type="match status" value="1"/>
</dbReference>
<dbReference type="SUPFAM" id="SSF52047">
    <property type="entry name" value="RNI-like"/>
    <property type="match status" value="1"/>
</dbReference>
<dbReference type="Gene3D" id="1.20.5.4130">
    <property type="match status" value="1"/>
</dbReference>
<dbReference type="Pfam" id="PF23559">
    <property type="entry name" value="WHD_DRP"/>
    <property type="match status" value="1"/>
</dbReference>
<dbReference type="GO" id="GO:0043531">
    <property type="term" value="F:ADP binding"/>
    <property type="evidence" value="ECO:0007669"/>
    <property type="project" value="InterPro"/>
</dbReference>
<evidence type="ECO:0000256" key="4">
    <source>
        <dbReference type="ARBA" id="ARBA00022737"/>
    </source>
</evidence>
<dbReference type="InterPro" id="IPR008271">
    <property type="entry name" value="Ser/Thr_kinase_AS"/>
</dbReference>
<dbReference type="Gene3D" id="1.10.10.10">
    <property type="entry name" value="Winged helix-like DNA-binding domain superfamily/Winged helix DNA-binding domain"/>
    <property type="match status" value="1"/>
</dbReference>
<evidence type="ECO:0000313" key="12">
    <source>
        <dbReference type="EMBL" id="PVH34423.1"/>
    </source>
</evidence>
<evidence type="ECO:0000256" key="10">
    <source>
        <dbReference type="SAM" id="MobiDB-lite"/>
    </source>
</evidence>
<gene>
    <name evidence="12" type="ORF">PAHAL_8G216700</name>
</gene>
<dbReference type="Gene3D" id="1.10.8.430">
    <property type="entry name" value="Helical domain of apoptotic protease-activating factors"/>
    <property type="match status" value="1"/>
</dbReference>
<dbReference type="PRINTS" id="PR00364">
    <property type="entry name" value="DISEASERSIST"/>
</dbReference>
<dbReference type="FunFam" id="1.10.510.10:FF:000132">
    <property type="entry name" value="Serine/threonine-protein kinase SRK2A"/>
    <property type="match status" value="1"/>
</dbReference>
<dbReference type="InterPro" id="IPR036388">
    <property type="entry name" value="WH-like_DNA-bd_sf"/>
</dbReference>
<keyword evidence="4" id="KW-0677">Repeat</keyword>
<evidence type="ECO:0000256" key="7">
    <source>
        <dbReference type="ARBA" id="ARBA00022989"/>
    </source>
</evidence>
<dbReference type="FunFam" id="1.10.10.10:FF:000322">
    <property type="entry name" value="Probable disease resistance protein At1g63360"/>
    <property type="match status" value="1"/>
</dbReference>
<dbReference type="InterPro" id="IPR058922">
    <property type="entry name" value="WHD_DRP"/>
</dbReference>
<dbReference type="InterPro" id="IPR002182">
    <property type="entry name" value="NB-ARC"/>
</dbReference>
<dbReference type="PROSITE" id="PS50011">
    <property type="entry name" value="PROTEIN_KINASE_DOM"/>
    <property type="match status" value="1"/>
</dbReference>
<dbReference type="EMBL" id="CM008053">
    <property type="protein sequence ID" value="PVH34423.1"/>
    <property type="molecule type" value="Genomic_DNA"/>
</dbReference>
<keyword evidence="8" id="KW-0175">Coiled coil</keyword>
<dbReference type="InterPro" id="IPR027417">
    <property type="entry name" value="P-loop_NTPase"/>
</dbReference>
<keyword evidence="3" id="KW-0812">Transmembrane</keyword>
<dbReference type="InterPro" id="IPR044974">
    <property type="entry name" value="Disease_R_plants"/>
</dbReference>
<dbReference type="PROSITE" id="PS00108">
    <property type="entry name" value="PROTEIN_KINASE_ST"/>
    <property type="match status" value="1"/>
</dbReference>
<reference evidence="12" key="1">
    <citation type="submission" date="2018-04" db="EMBL/GenBank/DDBJ databases">
        <title>WGS assembly of Panicum hallii.</title>
        <authorList>
            <person name="Lovell J."/>
            <person name="Jenkins J."/>
            <person name="Lowry D."/>
            <person name="Mamidi S."/>
            <person name="Sreedasyam A."/>
            <person name="Weng X."/>
            <person name="Barry K."/>
            <person name="Bonette J."/>
            <person name="Campitelli B."/>
            <person name="Daum C."/>
            <person name="Gordon S."/>
            <person name="Gould B."/>
            <person name="Lipzen A."/>
            <person name="Macqueen A."/>
            <person name="Palacio-Mejia J."/>
            <person name="Plott C."/>
            <person name="Shakirov E."/>
            <person name="Shu S."/>
            <person name="Yoshinaga Y."/>
            <person name="Zane M."/>
            <person name="Rokhsar D."/>
            <person name="Grimwood J."/>
            <person name="Schmutz J."/>
            <person name="Juenger T."/>
        </authorList>
    </citation>
    <scope>NUCLEOTIDE SEQUENCE [LARGE SCALE GENOMIC DNA]</scope>
    <source>
        <strain evidence="12">FIL2</strain>
    </source>
</reference>
<keyword evidence="6" id="KW-0611">Plant defense</keyword>
<dbReference type="InterPro" id="IPR041118">
    <property type="entry name" value="Rx_N"/>
</dbReference>
<dbReference type="InterPro" id="IPR055414">
    <property type="entry name" value="LRR_R13L4/SHOC2-like"/>
</dbReference>
<feature type="region of interest" description="Disordered" evidence="10">
    <location>
        <begin position="1121"/>
        <end position="1162"/>
    </location>
</feature>
<dbReference type="Pfam" id="PF00931">
    <property type="entry name" value="NB-ARC"/>
    <property type="match status" value="1"/>
</dbReference>
<evidence type="ECO:0000256" key="8">
    <source>
        <dbReference type="ARBA" id="ARBA00023054"/>
    </source>
</evidence>
<evidence type="ECO:0000256" key="6">
    <source>
        <dbReference type="ARBA" id="ARBA00022821"/>
    </source>
</evidence>
<dbReference type="InterPro" id="IPR032675">
    <property type="entry name" value="LRR_dom_sf"/>
</dbReference>
<name>A0A2T8I9S8_9POAL</name>
<sequence>MEAPVSVSLGVVQSLPAKLKRLLSPEADHGLHKKDKDKIRLLKDHLQELIDKYLMEPSEVEAPASTARCWVKEVRELSYDIDDFLDELIHGHHADLKNLRRRSRWVADKVSQFRARLKDAIQRHKIYNLDRCRKRPGSLASEERPLPPQHGLETACLVGTDSSMEKLGEWLTGDAERTLRVVSIVGLGGVGKTTLAKELYRRIDSQFECRAFARTSQKPDMRDLLSSILLQVRPERPPDASESCNLIDTIRAHLQHKKYFIIIDDLWATSTWDVVCRALPDDKCCSRVLITTEIHVVAQTCCGHNSEYILKMGPLRDDESRKLFFSRFPGDQSDSCEQSKVLLEIIRNCGGFPLATVTISSLLARQHSGIEQCNYIRRSLSTNLRTNPSMEGMKHVLDLCYNNLPDRLKACMLYFSTYKEEHVIWKDDLVNQWIAEGFICAEGGNSMEEVASTYLDELVIGGMVQPVDVNHNGVVLSCTVHYMILNLVRYKSIEENFVTAIDGSQSKIRLADKVRRLSLLFGDAGDAEPPANLRLSQVRSLVFYGFPKCFPSIVEFRHLRVLILHLWGDQDNINFDLTALCKLFGLKHLEMVCNVTLSLQTEMQGLRHLETLKIDSTVSEVPEDIVHLPGLLHLSLPGDTNLPNGIGRLATLRTLGCFDLTRNSADNVLSLGELTNVWDLRLTCSESQPDNLKKNMEHVVSALSKLRNLKRLTLLSAGSYNENTLEASVPSNEISYDLSNLSSPSTLLETLELMPRICILSVLPEWIGKLRLLSILKIEVMGVSGGDIEILQELPALAALSLYVPTAPAERIIFHREGFPVLMQFVFICSALCVAFEEGAMPNVRRLKVGFNANTTGKYNIADAGLENLTIVEVFSAKIGGAGADEFCRKVVESTLEEIFRQNMRPPTIDIQFVGWAFYGDKENSAASATQRIAVEESSEDIVSPFQDPAFSCADKGISTASTTNEVVEEGSTENIVSHLRLLDPAFSYGDKEISTTSTTKQIANEGFVEDVITHLQDSAFSYGDKEISTALTTQQTVEEGSTEDFVSQFQDPTFSCDDKGSSTMSAAHQVVEEGSAEDFVPQLRDRAFSYGDKEISKLSATQRTGAEGSTKGIVTLLPHHAGDQDDFRHRSHRTRSLSPPPTKEPDARLHLRPPPRGHSPIDPAADAVLLELGAMEKYVLVKDLGAGNFAKARLIMRHKETRELVSIKYIPRGNKINEDVFREIVNHRSLRHPNIIRFKEVVLTPTHLAVVTEYAAGGELFERVCEAGRFHEDEARYFFQQLVCGVSYCHAMQICHRDLKLENMLLDGSPAPRLKICDIGCSRSSVLHPRHKVTAGTPVYIAPEVLSRREFDGKRADIWSCGVTLYAMLVGAYPFEDPKDPKNFRKTISRIMSVQYEIPEYVRVSQDCRNLLSRIFVANPNKRITMSEIKSHPWFLKNLPWELKKEAEAAYYTRRRGGEDGNASTYPAQSVEEIMRIVQEAQTVPRAAVSGYGLGASDDWQYDEEKEDDYY</sequence>
<keyword evidence="9" id="KW-0472">Membrane</keyword>
<protein>
    <recommendedName>
        <fullName evidence="11">Protein kinase domain-containing protein</fullName>
    </recommendedName>
</protein>
<dbReference type="GO" id="GO:0004672">
    <property type="term" value="F:protein kinase activity"/>
    <property type="evidence" value="ECO:0007669"/>
    <property type="project" value="InterPro"/>
</dbReference>
<dbReference type="Pfam" id="PF18052">
    <property type="entry name" value="Rx_N"/>
    <property type="match status" value="1"/>
</dbReference>
<keyword evidence="2" id="KW-0433">Leucine-rich repeat</keyword>